<sequence>MADLHVTTEVIRPETYIMATLMASRQRISLAPTVLGYIYHGLGEAASHTKHPSWLAELFSCLYCHRPDSDCPGDFSTLVRSAGLLGKKFPYPNLDTFLGMGDIFLLELALIVSTLVMGLPEEDFKFLLSIWPAVLPIHLGAELLLELYCPNRFALQFGFDQGVPSNRLSFIRAL</sequence>
<dbReference type="EMBL" id="JAKOGI010000286">
    <property type="protein sequence ID" value="KAJ8437714.1"/>
    <property type="molecule type" value="Genomic_DNA"/>
</dbReference>
<gene>
    <name evidence="1" type="ORF">Cgig2_008340</name>
</gene>
<keyword evidence="2" id="KW-1185">Reference proteome</keyword>
<dbReference type="Proteomes" id="UP001153076">
    <property type="component" value="Unassembled WGS sequence"/>
</dbReference>
<evidence type="ECO:0000313" key="1">
    <source>
        <dbReference type="EMBL" id="KAJ8437714.1"/>
    </source>
</evidence>
<dbReference type="OrthoDB" id="2009712at2759"/>
<reference evidence="1" key="1">
    <citation type="submission" date="2022-04" db="EMBL/GenBank/DDBJ databases">
        <title>Carnegiea gigantea Genome sequencing and assembly v2.</title>
        <authorList>
            <person name="Copetti D."/>
            <person name="Sanderson M.J."/>
            <person name="Burquez A."/>
            <person name="Wojciechowski M.F."/>
        </authorList>
    </citation>
    <scope>NUCLEOTIDE SEQUENCE</scope>
    <source>
        <strain evidence="1">SGP5-SGP5p</strain>
        <tissue evidence="1">Aerial part</tissue>
    </source>
</reference>
<comment type="caution">
    <text evidence="1">The sequence shown here is derived from an EMBL/GenBank/DDBJ whole genome shotgun (WGS) entry which is preliminary data.</text>
</comment>
<proteinExistence type="predicted"/>
<organism evidence="1 2">
    <name type="scientific">Carnegiea gigantea</name>
    <dbReference type="NCBI Taxonomy" id="171969"/>
    <lineage>
        <taxon>Eukaryota</taxon>
        <taxon>Viridiplantae</taxon>
        <taxon>Streptophyta</taxon>
        <taxon>Embryophyta</taxon>
        <taxon>Tracheophyta</taxon>
        <taxon>Spermatophyta</taxon>
        <taxon>Magnoliopsida</taxon>
        <taxon>eudicotyledons</taxon>
        <taxon>Gunneridae</taxon>
        <taxon>Pentapetalae</taxon>
        <taxon>Caryophyllales</taxon>
        <taxon>Cactineae</taxon>
        <taxon>Cactaceae</taxon>
        <taxon>Cactoideae</taxon>
        <taxon>Echinocereeae</taxon>
        <taxon>Carnegiea</taxon>
    </lineage>
</organism>
<evidence type="ECO:0000313" key="2">
    <source>
        <dbReference type="Proteomes" id="UP001153076"/>
    </source>
</evidence>
<dbReference type="AlphaFoldDB" id="A0A9Q1QDH6"/>
<name>A0A9Q1QDH6_9CARY</name>
<protein>
    <submittedName>
        <fullName evidence="1">Uncharacterized protein</fullName>
    </submittedName>
</protein>
<accession>A0A9Q1QDH6</accession>